<dbReference type="InterPro" id="IPR002925">
    <property type="entry name" value="Dienelactn_hydro"/>
</dbReference>
<keyword evidence="1 4" id="KW-0378">Hydrolase</keyword>
<dbReference type="SUPFAM" id="SSF53474">
    <property type="entry name" value="alpha/beta-Hydrolases"/>
    <property type="match status" value="1"/>
</dbReference>
<dbReference type="InterPro" id="IPR050261">
    <property type="entry name" value="FrsA_esterase"/>
</dbReference>
<keyword evidence="2" id="KW-0732">Signal</keyword>
<feature type="chain" id="PRO_5045842171" evidence="2">
    <location>
        <begin position="23"/>
        <end position="293"/>
    </location>
</feature>
<dbReference type="EMBL" id="JAUSRO010000007">
    <property type="protein sequence ID" value="MDP9900388.1"/>
    <property type="molecule type" value="Genomic_DNA"/>
</dbReference>
<dbReference type="PANTHER" id="PTHR22946:SF9">
    <property type="entry name" value="POLYKETIDE TRANSFERASE AF380"/>
    <property type="match status" value="1"/>
</dbReference>
<evidence type="ECO:0000313" key="4">
    <source>
        <dbReference type="EMBL" id="MDP9900388.1"/>
    </source>
</evidence>
<dbReference type="RefSeq" id="WP_307690191.1">
    <property type="nucleotide sequence ID" value="NZ_JAUSRO010000007.1"/>
</dbReference>
<protein>
    <submittedName>
        <fullName evidence="4">Dienelactone hydrolase</fullName>
    </submittedName>
</protein>
<comment type="caution">
    <text evidence="4">The sequence shown here is derived from an EMBL/GenBank/DDBJ whole genome shotgun (WGS) entry which is preliminary data.</text>
</comment>
<name>A0ABT9S7Q3_9BURK</name>
<feature type="signal peptide" evidence="2">
    <location>
        <begin position="1"/>
        <end position="22"/>
    </location>
</feature>
<dbReference type="Proteomes" id="UP001226867">
    <property type="component" value="Unassembled WGS sequence"/>
</dbReference>
<keyword evidence="5" id="KW-1185">Reference proteome</keyword>
<dbReference type="InterPro" id="IPR029058">
    <property type="entry name" value="AB_hydrolase_fold"/>
</dbReference>
<evidence type="ECO:0000256" key="2">
    <source>
        <dbReference type="SAM" id="SignalP"/>
    </source>
</evidence>
<reference evidence="4 5" key="1">
    <citation type="submission" date="2023-07" db="EMBL/GenBank/DDBJ databases">
        <title>Sorghum-associated microbial communities from plants grown in Nebraska, USA.</title>
        <authorList>
            <person name="Schachtman D."/>
        </authorList>
    </citation>
    <scope>NUCLEOTIDE SEQUENCE [LARGE SCALE GENOMIC DNA]</scope>
    <source>
        <strain evidence="4 5">DS1607</strain>
    </source>
</reference>
<evidence type="ECO:0000259" key="3">
    <source>
        <dbReference type="Pfam" id="PF01738"/>
    </source>
</evidence>
<proteinExistence type="predicted"/>
<evidence type="ECO:0000256" key="1">
    <source>
        <dbReference type="ARBA" id="ARBA00022801"/>
    </source>
</evidence>
<dbReference type="GO" id="GO:0016787">
    <property type="term" value="F:hydrolase activity"/>
    <property type="evidence" value="ECO:0007669"/>
    <property type="project" value="UniProtKB-KW"/>
</dbReference>
<sequence>MRTFVYRAFALFLLIVGMPAEARLREAQMDVPVQVTTAAGRRVAQPIRVTLFWDDANPRPAPVLVLNHGRAPAAADRAAFGRARYHVAAGFFAERGFIVAVPTRIGYGVSGGEDVEDSGACATRRYAPAYEAALAQTLAVLNAVRERPGVDGTRAVIVGQSFGGAVAIAAAAHPPAGLVATINFAGGGGGNPITQAQHPCSPQAMGQLFMEYGRLARLPTLWLYAENDQYFGPTYPRGWFQTFRQAGGNGEFVQFPPQGDDGHKLFTAFPEVWQPQVGAFLDRLGFPRISAGR</sequence>
<organism evidence="4 5">
    <name type="scientific">Variovorax ginsengisoli</name>
    <dbReference type="NCBI Taxonomy" id="363844"/>
    <lineage>
        <taxon>Bacteria</taxon>
        <taxon>Pseudomonadati</taxon>
        <taxon>Pseudomonadota</taxon>
        <taxon>Betaproteobacteria</taxon>
        <taxon>Burkholderiales</taxon>
        <taxon>Comamonadaceae</taxon>
        <taxon>Variovorax</taxon>
    </lineage>
</organism>
<evidence type="ECO:0000313" key="5">
    <source>
        <dbReference type="Proteomes" id="UP001226867"/>
    </source>
</evidence>
<accession>A0ABT9S7Q3</accession>
<gene>
    <name evidence="4" type="ORF">J2W36_002651</name>
</gene>
<dbReference type="PANTHER" id="PTHR22946">
    <property type="entry name" value="DIENELACTONE HYDROLASE DOMAIN-CONTAINING PROTEIN-RELATED"/>
    <property type="match status" value="1"/>
</dbReference>
<dbReference type="Pfam" id="PF01738">
    <property type="entry name" value="DLH"/>
    <property type="match status" value="1"/>
</dbReference>
<dbReference type="Gene3D" id="3.40.50.1820">
    <property type="entry name" value="alpha/beta hydrolase"/>
    <property type="match status" value="1"/>
</dbReference>
<feature type="domain" description="Dienelactone hydrolase" evidence="3">
    <location>
        <begin position="92"/>
        <end position="197"/>
    </location>
</feature>